<evidence type="ECO:0000256" key="1">
    <source>
        <dbReference type="SAM" id="Phobius"/>
    </source>
</evidence>
<protein>
    <submittedName>
        <fullName evidence="2">Uncharacterized protein</fullName>
    </submittedName>
</protein>
<gene>
    <name evidence="2" type="ORF">D4A47_13515</name>
</gene>
<organism evidence="2 3">
    <name type="scientific">Anaerotruncus massiliensis</name>
    <name type="common">ex Liu et al. 2021</name>
    <dbReference type="NCBI Taxonomy" id="2321404"/>
    <lineage>
        <taxon>Bacteria</taxon>
        <taxon>Bacillati</taxon>
        <taxon>Bacillota</taxon>
        <taxon>Clostridia</taxon>
        <taxon>Eubacteriales</taxon>
        <taxon>Oscillospiraceae</taxon>
        <taxon>Anaerotruncus</taxon>
    </lineage>
</organism>
<comment type="caution">
    <text evidence="2">The sequence shown here is derived from an EMBL/GenBank/DDBJ whole genome shotgun (WGS) entry which is preliminary data.</text>
</comment>
<keyword evidence="1" id="KW-0472">Membrane</keyword>
<evidence type="ECO:0000313" key="3">
    <source>
        <dbReference type="Proteomes" id="UP000276301"/>
    </source>
</evidence>
<dbReference type="AlphaFoldDB" id="A0A498CIX3"/>
<name>A0A498CIX3_9FIRM</name>
<dbReference type="Proteomes" id="UP000276301">
    <property type="component" value="Unassembled WGS sequence"/>
</dbReference>
<proteinExistence type="predicted"/>
<dbReference type="EMBL" id="RCHT01000052">
    <property type="protein sequence ID" value="RLL06952.1"/>
    <property type="molecule type" value="Genomic_DNA"/>
</dbReference>
<reference evidence="2 3" key="1">
    <citation type="submission" date="2018-10" db="EMBL/GenBank/DDBJ databases">
        <title>Anaerotruncus faecis sp. nov., isolated from human feces.</title>
        <authorList>
            <person name="Wang Y.-J."/>
        </authorList>
    </citation>
    <scope>NUCLEOTIDE SEQUENCE [LARGE SCALE GENOMIC DNA]</scope>
    <source>
        <strain evidence="2 3">22A2-44</strain>
    </source>
</reference>
<evidence type="ECO:0000313" key="2">
    <source>
        <dbReference type="EMBL" id="RLL06952.1"/>
    </source>
</evidence>
<sequence length="194" mass="21459">MLLITRTAIILVVYPVVYIFQTVCAGIGVGFDVDRPDEMVNVIDGSAGFFLAVTFCGKATNRVIRCTHKIHIDDPVSHLSPRIVHLYGNCDRATVFDAFGGNGDGPDLGRFGLGGVYRDRCGKRIGRDGEFPGFPRVLWTRAGLLSGTLGQVRIDFSRGFRAGGLRLSRLRLRRRRYGRPRFPGRGCRGLVRFG</sequence>
<keyword evidence="3" id="KW-1185">Reference proteome</keyword>
<feature type="transmembrane region" description="Helical" evidence="1">
    <location>
        <begin position="7"/>
        <end position="31"/>
    </location>
</feature>
<keyword evidence="1" id="KW-1133">Transmembrane helix</keyword>
<keyword evidence="1" id="KW-0812">Transmembrane</keyword>
<accession>A0A498CIX3</accession>